<sequence>MNCVVFVCCLLFTLGLQTDAVPVSPPFLPGMCRMAVPTCNPAKCSIPLLGKRIPDESNCTRQCVCLSVIQYVG</sequence>
<proteinExistence type="evidence at transcript level"/>
<evidence type="ECO:0000256" key="1">
    <source>
        <dbReference type="SAM" id="SignalP"/>
    </source>
</evidence>
<name>D9IX80_EUPRO</name>
<protein>
    <submittedName>
        <fullName evidence="2">Antimicrobial peptide</fullName>
    </submittedName>
</protein>
<keyword evidence="1" id="KW-0732">Signal</keyword>
<accession>D9IX80</accession>
<evidence type="ECO:0000313" key="2">
    <source>
        <dbReference type="EMBL" id="ADI48497.1"/>
    </source>
</evidence>
<dbReference type="AlphaFoldDB" id="D9IX80"/>
<dbReference type="EMBL" id="HM217037">
    <property type="protein sequence ID" value="ADI48497.1"/>
    <property type="molecule type" value="mRNA"/>
</dbReference>
<organism evidence="2">
    <name type="scientific">Euperipatoides rowelli</name>
    <name type="common">Velvet worm</name>
    <dbReference type="NCBI Taxonomy" id="49087"/>
    <lineage>
        <taxon>Eukaryota</taxon>
        <taxon>Metazoa</taxon>
        <taxon>Ecdysozoa</taxon>
        <taxon>Onychophora</taxon>
        <taxon>Udeonychophora</taxon>
        <taxon>Euonychophora</taxon>
        <taxon>Peripatopsidae</taxon>
        <taxon>Euperipatoides</taxon>
    </lineage>
</organism>
<reference evidence="2" key="1">
    <citation type="journal article" date="2010" name="Proc. R. Soc. B">
        <title>Harnessing disorder: onychophorans use highly unstructured proteins, not silks, for prey capture.</title>
        <authorList>
            <person name="Haritos V.S."/>
            <person name="Niranjane A."/>
            <person name="Weisman S."/>
            <person name="Trueman H.E."/>
            <person name="Sriskantha A."/>
            <person name="Sutherland T.D."/>
        </authorList>
    </citation>
    <scope>NUCLEOTIDE SEQUENCE</scope>
    <source>
        <strain evidence="2">Pep3</strain>
    </source>
</reference>
<feature type="signal peptide" evidence="1">
    <location>
        <begin position="1"/>
        <end position="20"/>
    </location>
</feature>
<feature type="chain" id="PRO_5003125740" evidence="1">
    <location>
        <begin position="21"/>
        <end position="73"/>
    </location>
</feature>